<name>A0ACC0Q5Q6_RHOML</name>
<evidence type="ECO:0000313" key="2">
    <source>
        <dbReference type="Proteomes" id="UP001062846"/>
    </source>
</evidence>
<dbReference type="EMBL" id="CM046388">
    <property type="protein sequence ID" value="KAI8572794.1"/>
    <property type="molecule type" value="Genomic_DNA"/>
</dbReference>
<dbReference type="Proteomes" id="UP001062846">
    <property type="component" value="Chromosome 1"/>
</dbReference>
<keyword evidence="2" id="KW-1185">Reference proteome</keyword>
<reference evidence="1" key="1">
    <citation type="submission" date="2022-02" db="EMBL/GenBank/DDBJ databases">
        <title>Plant Genome Project.</title>
        <authorList>
            <person name="Zhang R.-G."/>
        </authorList>
    </citation>
    <scope>NUCLEOTIDE SEQUENCE</scope>
    <source>
        <strain evidence="1">AT1</strain>
    </source>
</reference>
<comment type="caution">
    <text evidence="1">The sequence shown here is derived from an EMBL/GenBank/DDBJ whole genome shotgun (WGS) entry which is preliminary data.</text>
</comment>
<organism evidence="1 2">
    <name type="scientific">Rhododendron molle</name>
    <name type="common">Chinese azalea</name>
    <name type="synonym">Azalea mollis</name>
    <dbReference type="NCBI Taxonomy" id="49168"/>
    <lineage>
        <taxon>Eukaryota</taxon>
        <taxon>Viridiplantae</taxon>
        <taxon>Streptophyta</taxon>
        <taxon>Embryophyta</taxon>
        <taxon>Tracheophyta</taxon>
        <taxon>Spermatophyta</taxon>
        <taxon>Magnoliopsida</taxon>
        <taxon>eudicotyledons</taxon>
        <taxon>Gunneridae</taxon>
        <taxon>Pentapetalae</taxon>
        <taxon>asterids</taxon>
        <taxon>Ericales</taxon>
        <taxon>Ericaceae</taxon>
        <taxon>Ericoideae</taxon>
        <taxon>Rhodoreae</taxon>
        <taxon>Rhododendron</taxon>
    </lineage>
</organism>
<protein>
    <submittedName>
        <fullName evidence="1">Uncharacterized protein</fullName>
    </submittedName>
</protein>
<proteinExistence type="predicted"/>
<gene>
    <name evidence="1" type="ORF">RHMOL_Rhmol01G0228100</name>
</gene>
<evidence type="ECO:0000313" key="1">
    <source>
        <dbReference type="EMBL" id="KAI8572794.1"/>
    </source>
</evidence>
<accession>A0ACC0Q5Q6</accession>
<sequence>MWDKPRRIVLAIRHDLPEPGDPEWLTTFDDDGSCYRLTVALRIAGNGRYIYGPSPRNPLRTKTGLCIYKALELSKLRQFIAIAPSKRVPKGRAKPTWERLHLSPVQRLVRLESQSVTTEDSPRTLLAALQSGSLSTRQDGQSASPSSASSTFEPPTMSGQPEV</sequence>